<evidence type="ECO:0000313" key="2">
    <source>
        <dbReference type="Proteomes" id="UP000499080"/>
    </source>
</evidence>
<comment type="caution">
    <text evidence="1">The sequence shown here is derived from an EMBL/GenBank/DDBJ whole genome shotgun (WGS) entry which is preliminary data.</text>
</comment>
<protein>
    <submittedName>
        <fullName evidence="1">Uncharacterized protein</fullName>
    </submittedName>
</protein>
<gene>
    <name evidence="1" type="ORF">AVEN_162356_1</name>
</gene>
<name>A0A4Y2U0M9_ARAVE</name>
<evidence type="ECO:0000313" key="1">
    <source>
        <dbReference type="EMBL" id="GBO05611.1"/>
    </source>
</evidence>
<dbReference type="Proteomes" id="UP000499080">
    <property type="component" value="Unassembled WGS sequence"/>
</dbReference>
<keyword evidence="2" id="KW-1185">Reference proteome</keyword>
<organism evidence="1 2">
    <name type="scientific">Araneus ventricosus</name>
    <name type="common">Orbweaver spider</name>
    <name type="synonym">Epeira ventricosa</name>
    <dbReference type="NCBI Taxonomy" id="182803"/>
    <lineage>
        <taxon>Eukaryota</taxon>
        <taxon>Metazoa</taxon>
        <taxon>Ecdysozoa</taxon>
        <taxon>Arthropoda</taxon>
        <taxon>Chelicerata</taxon>
        <taxon>Arachnida</taxon>
        <taxon>Araneae</taxon>
        <taxon>Araneomorphae</taxon>
        <taxon>Entelegynae</taxon>
        <taxon>Araneoidea</taxon>
        <taxon>Araneidae</taxon>
        <taxon>Araneus</taxon>
    </lineage>
</organism>
<dbReference type="OrthoDB" id="4368687at2759"/>
<sequence length="108" mass="12492">MNWNTHLENQATKAQILHQNFLKRAGRSWDINYKHRLILHKTVFERMMAQAAAVWCLNPNSRLARKLAKIQRTFLLAISGMYRTAPTATLQTILGIPLYISNCKQTPE</sequence>
<accession>A0A4Y2U0M9</accession>
<dbReference type="AlphaFoldDB" id="A0A4Y2U0M9"/>
<dbReference type="EMBL" id="BGPR01032181">
    <property type="protein sequence ID" value="GBO05611.1"/>
    <property type="molecule type" value="Genomic_DNA"/>
</dbReference>
<proteinExistence type="predicted"/>
<reference evidence="1 2" key="1">
    <citation type="journal article" date="2019" name="Sci. Rep.">
        <title>Orb-weaving spider Araneus ventricosus genome elucidates the spidroin gene catalogue.</title>
        <authorList>
            <person name="Kono N."/>
            <person name="Nakamura H."/>
            <person name="Ohtoshi R."/>
            <person name="Moran D.A.P."/>
            <person name="Shinohara A."/>
            <person name="Yoshida Y."/>
            <person name="Fujiwara M."/>
            <person name="Mori M."/>
            <person name="Tomita M."/>
            <person name="Arakawa K."/>
        </authorList>
    </citation>
    <scope>NUCLEOTIDE SEQUENCE [LARGE SCALE GENOMIC DNA]</scope>
</reference>